<evidence type="ECO:0000313" key="2">
    <source>
        <dbReference type="Proteomes" id="UP000366872"/>
    </source>
</evidence>
<name>A0A6C2U9G1_PONDE</name>
<protein>
    <submittedName>
        <fullName evidence="1">Uncharacterized protein</fullName>
    </submittedName>
</protein>
<dbReference type="AlphaFoldDB" id="A0A6C2U9G1"/>
<sequence>MFEAFFVLTSFYEVPQAEAAHTLNLVVSLKGISMQDKGLMRSCLTILQNKKIDLVDAYILALSRQKEIKTVYSYDNDLKKNGLELLKIE</sequence>
<accession>A0A6C2U9G1</accession>
<keyword evidence="2" id="KW-1185">Reference proteome</keyword>
<dbReference type="EMBL" id="CAAHFG010000003">
    <property type="protein sequence ID" value="VGO16151.1"/>
    <property type="molecule type" value="Genomic_DNA"/>
</dbReference>
<organism evidence="1 2">
    <name type="scientific">Pontiella desulfatans</name>
    <dbReference type="NCBI Taxonomy" id="2750659"/>
    <lineage>
        <taxon>Bacteria</taxon>
        <taxon>Pseudomonadati</taxon>
        <taxon>Kiritimatiellota</taxon>
        <taxon>Kiritimatiellia</taxon>
        <taxon>Kiritimatiellales</taxon>
        <taxon>Pontiellaceae</taxon>
        <taxon>Pontiella</taxon>
    </lineage>
</organism>
<proteinExistence type="predicted"/>
<evidence type="ECO:0000313" key="1">
    <source>
        <dbReference type="EMBL" id="VGO16151.1"/>
    </source>
</evidence>
<dbReference type="SUPFAM" id="SSF88723">
    <property type="entry name" value="PIN domain-like"/>
    <property type="match status" value="1"/>
</dbReference>
<dbReference type="InterPro" id="IPR029060">
    <property type="entry name" value="PIN-like_dom_sf"/>
</dbReference>
<gene>
    <name evidence="1" type="ORF">PDESU_04741</name>
</gene>
<dbReference type="Gene3D" id="3.40.50.1010">
    <property type="entry name" value="5'-nuclease"/>
    <property type="match status" value="1"/>
</dbReference>
<reference evidence="1 2" key="1">
    <citation type="submission" date="2019-04" db="EMBL/GenBank/DDBJ databases">
        <authorList>
            <person name="Van Vliet M D."/>
        </authorList>
    </citation>
    <scope>NUCLEOTIDE SEQUENCE [LARGE SCALE GENOMIC DNA]</scope>
    <source>
        <strain evidence="1 2">F1</strain>
    </source>
</reference>
<dbReference type="Proteomes" id="UP000366872">
    <property type="component" value="Unassembled WGS sequence"/>
</dbReference>